<dbReference type="AlphaFoldDB" id="A0A2N6NSZ2"/>
<proteinExistence type="predicted"/>
<feature type="region of interest" description="Disordered" evidence="1">
    <location>
        <begin position="228"/>
        <end position="270"/>
    </location>
</feature>
<evidence type="ECO:0000256" key="1">
    <source>
        <dbReference type="SAM" id="MobiDB-lite"/>
    </source>
</evidence>
<sequence length="270" mass="29724">MFQGQFGYGNAGPQFNNQQAGAQPNQQQQQQMMFNPQQFAGMAPQPGFNPAANPQMMAGASQGMMQNPAMPNMAANGQTSESREKERFALLLDINHELLYEVILLQNTQTELKKEAAAANGNAGERKQTEEEALFQQDYVHCMRRLQANLSYMAAQADRKTETKGPPYPTFMTAPPLNLSLRPRAQPMVPDGSDAKIDPAADREERDKAIKELYRRLQAAYPGVDFKKESAARLQHGQKPGNPAAFQGSPISQKTPQIPNAPPPQVSQLG</sequence>
<evidence type="ECO:0000313" key="3">
    <source>
        <dbReference type="Proteomes" id="UP000235728"/>
    </source>
</evidence>
<dbReference type="EMBL" id="MRVG01000003">
    <property type="protein sequence ID" value="PMB70387.1"/>
    <property type="molecule type" value="Genomic_DNA"/>
</dbReference>
<gene>
    <name evidence="2" type="ORF">BM221_002838</name>
</gene>
<reference evidence="2 3" key="1">
    <citation type="journal article" date="2016" name="Appl. Microbiol. Biotechnol.">
        <title>Characterization of T-DNA insertion mutants with decreased virulence in the entomopathogenic fungus Beauveria bassiana JEF-007.</title>
        <authorList>
            <person name="Kim S."/>
            <person name="Lee S.J."/>
            <person name="Nai Y.S."/>
            <person name="Yu J.S."/>
            <person name="Lee M.R."/>
            <person name="Yang Y.T."/>
            <person name="Kim J.S."/>
        </authorList>
    </citation>
    <scope>NUCLEOTIDE SEQUENCE [LARGE SCALE GENOMIC DNA]</scope>
    <source>
        <strain evidence="2 3">JEF-007</strain>
    </source>
</reference>
<evidence type="ECO:0008006" key="4">
    <source>
        <dbReference type="Google" id="ProtNLM"/>
    </source>
</evidence>
<protein>
    <recommendedName>
        <fullName evidence="4">Glutamine repeat protein-1</fullName>
    </recommendedName>
</protein>
<comment type="caution">
    <text evidence="2">The sequence shown here is derived from an EMBL/GenBank/DDBJ whole genome shotgun (WGS) entry which is preliminary data.</text>
</comment>
<organism evidence="2 3">
    <name type="scientific">Beauveria bassiana</name>
    <name type="common">White muscardine disease fungus</name>
    <name type="synonym">Tritirachium shiotae</name>
    <dbReference type="NCBI Taxonomy" id="176275"/>
    <lineage>
        <taxon>Eukaryota</taxon>
        <taxon>Fungi</taxon>
        <taxon>Dikarya</taxon>
        <taxon>Ascomycota</taxon>
        <taxon>Pezizomycotina</taxon>
        <taxon>Sordariomycetes</taxon>
        <taxon>Hypocreomycetidae</taxon>
        <taxon>Hypocreales</taxon>
        <taxon>Cordycipitaceae</taxon>
        <taxon>Beauveria</taxon>
    </lineage>
</organism>
<feature type="compositionally biased region" description="Polar residues" evidence="1">
    <location>
        <begin position="249"/>
        <end position="258"/>
    </location>
</feature>
<feature type="region of interest" description="Disordered" evidence="1">
    <location>
        <begin position="1"/>
        <end position="30"/>
    </location>
</feature>
<feature type="compositionally biased region" description="Gly residues" evidence="1">
    <location>
        <begin position="1"/>
        <end position="10"/>
    </location>
</feature>
<evidence type="ECO:0000313" key="2">
    <source>
        <dbReference type="EMBL" id="PMB70387.1"/>
    </source>
</evidence>
<feature type="compositionally biased region" description="Low complexity" evidence="1">
    <location>
        <begin position="11"/>
        <end position="30"/>
    </location>
</feature>
<dbReference type="Proteomes" id="UP000235728">
    <property type="component" value="Unassembled WGS sequence"/>
</dbReference>
<name>A0A2N6NSZ2_BEABA</name>
<feature type="compositionally biased region" description="Pro residues" evidence="1">
    <location>
        <begin position="259"/>
        <end position="270"/>
    </location>
</feature>
<accession>A0A2N6NSZ2</accession>